<name>A0A1G7KK34_9ACTN</name>
<sequence length="149" mass="16344">MADAGPRTGRMPAAPRPVLRWLPPALRRPEAAPLAVCAAGLAGAGYLYVTDPHEPGHLLPGCPFRFVTGLLCPACGGTRMVYDLMHGHFGQAWLDNRMLLLAAPFALALLGRWALEGLRGRRWRPRLRPRTQALILLLAVAWTVARNLR</sequence>
<reference evidence="1 2" key="1">
    <citation type="submission" date="2016-10" db="EMBL/GenBank/DDBJ databases">
        <authorList>
            <person name="de Groot N.N."/>
        </authorList>
    </citation>
    <scope>NUCLEOTIDE SEQUENCE [LARGE SCALE GENOMIC DNA]</scope>
    <source>
        <strain evidence="1 2">CGMCC 4.1859</strain>
    </source>
</reference>
<dbReference type="AlphaFoldDB" id="A0A1G7KK34"/>
<organism evidence="1 2">
    <name type="scientific">Streptomyces griseoaurantiacus</name>
    <dbReference type="NCBI Taxonomy" id="68213"/>
    <lineage>
        <taxon>Bacteria</taxon>
        <taxon>Bacillati</taxon>
        <taxon>Actinomycetota</taxon>
        <taxon>Actinomycetes</taxon>
        <taxon>Kitasatosporales</taxon>
        <taxon>Streptomycetaceae</taxon>
        <taxon>Streptomyces</taxon>
        <taxon>Streptomyces aurantiacus group</taxon>
    </lineage>
</organism>
<gene>
    <name evidence="1" type="ORF">SAMN05216260_107340</name>
</gene>
<dbReference type="EMBL" id="FNAX01000007">
    <property type="protein sequence ID" value="SDF37169.1"/>
    <property type="molecule type" value="Genomic_DNA"/>
</dbReference>
<protein>
    <recommendedName>
        <fullName evidence="3">DUF2752 domain-containing protein</fullName>
    </recommendedName>
</protein>
<evidence type="ECO:0000313" key="2">
    <source>
        <dbReference type="Proteomes" id="UP000198614"/>
    </source>
</evidence>
<accession>A0A1G7KK34</accession>
<dbReference type="InterPro" id="IPR021215">
    <property type="entry name" value="DUF2752"/>
</dbReference>
<evidence type="ECO:0000313" key="1">
    <source>
        <dbReference type="EMBL" id="SDF37169.1"/>
    </source>
</evidence>
<evidence type="ECO:0008006" key="3">
    <source>
        <dbReference type="Google" id="ProtNLM"/>
    </source>
</evidence>
<dbReference type="Pfam" id="PF10825">
    <property type="entry name" value="DUF2752"/>
    <property type="match status" value="1"/>
</dbReference>
<proteinExistence type="predicted"/>
<dbReference type="Proteomes" id="UP000198614">
    <property type="component" value="Unassembled WGS sequence"/>
</dbReference>